<dbReference type="GO" id="GO:0006508">
    <property type="term" value="P:proteolysis"/>
    <property type="evidence" value="ECO:0007669"/>
    <property type="project" value="InterPro"/>
</dbReference>
<name>A0A4P6KTI7_9BURK</name>
<feature type="domain" description="Peptidase M16C associated" evidence="1">
    <location>
        <begin position="451"/>
        <end position="694"/>
    </location>
</feature>
<dbReference type="GO" id="GO:0046872">
    <property type="term" value="F:metal ion binding"/>
    <property type="evidence" value="ECO:0007669"/>
    <property type="project" value="InterPro"/>
</dbReference>
<dbReference type="EMBL" id="CP035913">
    <property type="protein sequence ID" value="QBE62220.1"/>
    <property type="molecule type" value="Genomic_DNA"/>
</dbReference>
<dbReference type="Proteomes" id="UP000290637">
    <property type="component" value="Chromosome"/>
</dbReference>
<dbReference type="OrthoDB" id="9762027at2"/>
<dbReference type="Pfam" id="PF08367">
    <property type="entry name" value="M16C_assoc"/>
    <property type="match status" value="1"/>
</dbReference>
<dbReference type="Pfam" id="PF05193">
    <property type="entry name" value="Peptidase_M16_C"/>
    <property type="match status" value="2"/>
</dbReference>
<dbReference type="InterPro" id="IPR007863">
    <property type="entry name" value="Peptidase_M16_C"/>
</dbReference>
<proteinExistence type="predicted"/>
<dbReference type="InterPro" id="IPR011765">
    <property type="entry name" value="Pept_M16_N"/>
</dbReference>
<dbReference type="AlphaFoldDB" id="A0A4P6KTI7"/>
<dbReference type="InterPro" id="IPR013578">
    <property type="entry name" value="Peptidase_M16C_assoc"/>
</dbReference>
<keyword evidence="3" id="KW-1185">Reference proteome</keyword>
<dbReference type="SUPFAM" id="SSF63411">
    <property type="entry name" value="LuxS/MPP-like metallohydrolase"/>
    <property type="match status" value="4"/>
</dbReference>
<organism evidence="2 3">
    <name type="scientific">Pseudoduganella lutea</name>
    <dbReference type="NCBI Taxonomy" id="321985"/>
    <lineage>
        <taxon>Bacteria</taxon>
        <taxon>Pseudomonadati</taxon>
        <taxon>Pseudomonadota</taxon>
        <taxon>Betaproteobacteria</taxon>
        <taxon>Burkholderiales</taxon>
        <taxon>Oxalobacteraceae</taxon>
        <taxon>Telluria group</taxon>
        <taxon>Pseudoduganella</taxon>
    </lineage>
</organism>
<dbReference type="Gene3D" id="3.30.830.10">
    <property type="entry name" value="Metalloenzyme, LuxS/M16 peptidase-like"/>
    <property type="match status" value="4"/>
</dbReference>
<evidence type="ECO:0000313" key="2">
    <source>
        <dbReference type="EMBL" id="QBE62220.1"/>
    </source>
</evidence>
<gene>
    <name evidence="2" type="ORF">EWM63_03830</name>
</gene>
<evidence type="ECO:0000313" key="3">
    <source>
        <dbReference type="Proteomes" id="UP000290637"/>
    </source>
</evidence>
<dbReference type="Pfam" id="PF00675">
    <property type="entry name" value="Peptidase_M16"/>
    <property type="match status" value="1"/>
</dbReference>
<dbReference type="SMART" id="SM01264">
    <property type="entry name" value="M16C_associated"/>
    <property type="match status" value="1"/>
</dbReference>
<dbReference type="KEGG" id="plue:EWM63_03830"/>
<accession>A0A4P6KTI7</accession>
<dbReference type="RefSeq" id="WP_130185357.1">
    <property type="nucleotide sequence ID" value="NZ_CP035913.1"/>
</dbReference>
<dbReference type="InterPro" id="IPR011249">
    <property type="entry name" value="Metalloenz_LuxS/M16"/>
</dbReference>
<evidence type="ECO:0000259" key="1">
    <source>
        <dbReference type="SMART" id="SM01264"/>
    </source>
</evidence>
<dbReference type="PANTHER" id="PTHR43016:SF13">
    <property type="entry name" value="PRESEQUENCE PROTEASE, MITOCHONDRIAL"/>
    <property type="match status" value="1"/>
</dbReference>
<reference evidence="2 3" key="1">
    <citation type="submission" date="2019-02" db="EMBL/GenBank/DDBJ databases">
        <title>Draft Genome Sequences of Six Type Strains of the Genus Massilia.</title>
        <authorList>
            <person name="Miess H."/>
            <person name="Frediansyhah A."/>
            <person name="Gross H."/>
        </authorList>
    </citation>
    <scope>NUCLEOTIDE SEQUENCE [LARGE SCALE GENOMIC DNA]</scope>
    <source>
        <strain evidence="2 3">DSM 17473</strain>
    </source>
</reference>
<sequence length="968" mass="103493">MTHFKKIREHAIPSLQASVEEYLDPASGARHIHLANAGAEMAFLVAFPTVPDASDGRAHILEHLALCGSQRYPVRDPFFAMMRRSTATFMNAFTYADRTVYPFASTSEPDFFNLLDVYLDAAFFPKLDYLDFLQEGWRHGLEDGKLAYQGVVFNEMKGAFTDPMHALYQGIAGTLLPDTTYAFDSGGDPLVIPELTHAMLKEFHASHYHPSQAIFMTAGPISAEAIQRQIAERVLAQLPGAFPRRVPQLAEIPAAPRSNTVRIPSQEARDNEYGIQLAWLLGESADPRVALDAGLLTAGLLGDAAAPLTLAMETAGYGRPAQLNGHEDNARQMLFHLGMEGLTVDEVPLAQAHMWSALERVAETGVPPATLQAALRDLKYQQRDTRGGYVPNVLERLLAALPVAMREGDVVGAFDNEAVVAGLERDIADPDYFKNLVRGLLASSARLTTTVVPDAAYFTARDEAERARLAEAEAALGDADRARIQAESAALQARQQQPVETHLLPRIRPSDVSPAPRTLQALVPAGERAFAGSIASNGISYANVTFDVSAFPAADWPWLSLYAELRDDLGIVGSTYADAGAWRQRMVPSFSLELRATQSVTGALLLDLAFAASGLREEHANIATVLATYIGQPRFDEHDRLAFLIESKVENTLNGLAQAGNGYAALAAGAPFAPARQFLDATRGAGSLPFIGRIEQLAATAEGLATIAAELARVHAAVVASPSTILAGGSGDDGQVLAGLVAEQVATSVPATTGFAAAPSVTGALSTTAKETRPLANAALHAASQVNHCVIAWATPAVGHEDAGVLAVAAELLTHQALHTLLREEGGAYGGSASYAGDTGVFSMSSYRDPRLAGTYADFQAALDRVLATDYTDEQVEEAIISVIQGLDKPDAPWDGVRAAWQMGRRGVTPEIRQQFRRGVLGCTQDDVKRVVRAWLQGTPASRAAFAGNTEQDLAGLAVVDLLAETRR</sequence>
<protein>
    <submittedName>
        <fullName evidence="2">Peptidase M16</fullName>
    </submittedName>
</protein>
<dbReference type="PANTHER" id="PTHR43016">
    <property type="entry name" value="PRESEQUENCE PROTEASE"/>
    <property type="match status" value="1"/>
</dbReference>